<gene>
    <name evidence="1" type="ORF">AJAP_03385</name>
</gene>
<reference evidence="1 2" key="1">
    <citation type="journal article" date="2014" name="J. Biotechnol.">
        <title>Complete genome sequence of the actinobacterium Amycolatopsis japonica MG417-CF17(T) (=DSM 44213T) producing (S,S)-N,N'-ethylenediaminedisuccinic acid.</title>
        <authorList>
            <person name="Stegmann E."/>
            <person name="Albersmeier A."/>
            <person name="Spohn M."/>
            <person name="Gert H."/>
            <person name="Weber T."/>
            <person name="Wohlleben W."/>
            <person name="Kalinowski J."/>
            <person name="Ruckert C."/>
        </authorList>
    </citation>
    <scope>NUCLEOTIDE SEQUENCE [LARGE SCALE GENOMIC DNA]</scope>
    <source>
        <strain evidence="2">MG417-CF17 (DSM 44213)</strain>
    </source>
</reference>
<dbReference type="RefSeq" id="WP_038508093.1">
    <property type="nucleotide sequence ID" value="NZ_CP008953.1"/>
</dbReference>
<dbReference type="SUPFAM" id="SSF51182">
    <property type="entry name" value="RmlC-like cupins"/>
    <property type="match status" value="1"/>
</dbReference>
<proteinExistence type="predicted"/>
<name>A0A075UL46_9PSEU</name>
<dbReference type="InterPro" id="IPR010424">
    <property type="entry name" value="EutQ"/>
</dbReference>
<evidence type="ECO:0000313" key="1">
    <source>
        <dbReference type="EMBL" id="AIG73603.1"/>
    </source>
</evidence>
<dbReference type="InterPro" id="IPR011051">
    <property type="entry name" value="RmlC_Cupin_sf"/>
</dbReference>
<organism evidence="1 2">
    <name type="scientific">Amycolatopsis japonica</name>
    <dbReference type="NCBI Taxonomy" id="208439"/>
    <lineage>
        <taxon>Bacteria</taxon>
        <taxon>Bacillati</taxon>
        <taxon>Actinomycetota</taxon>
        <taxon>Actinomycetes</taxon>
        <taxon>Pseudonocardiales</taxon>
        <taxon>Pseudonocardiaceae</taxon>
        <taxon>Amycolatopsis</taxon>
        <taxon>Amycolatopsis japonica group</taxon>
    </lineage>
</organism>
<accession>A0A075UL46</accession>
<keyword evidence="2" id="KW-1185">Reference proteome</keyword>
<dbReference type="Pfam" id="PF06249">
    <property type="entry name" value="EutQ"/>
    <property type="match status" value="1"/>
</dbReference>
<dbReference type="EMBL" id="CP008953">
    <property type="protein sequence ID" value="AIG73603.1"/>
    <property type="molecule type" value="Genomic_DNA"/>
</dbReference>
<protein>
    <recommendedName>
        <fullName evidence="3">Cupin</fullName>
    </recommendedName>
</protein>
<evidence type="ECO:0008006" key="3">
    <source>
        <dbReference type="Google" id="ProtNLM"/>
    </source>
</evidence>
<evidence type="ECO:0000313" key="2">
    <source>
        <dbReference type="Proteomes" id="UP000028492"/>
    </source>
</evidence>
<dbReference type="HOGENOM" id="CLU_1944187_0_0_11"/>
<dbReference type="KEGG" id="aja:AJAP_03385"/>
<dbReference type="Proteomes" id="UP000028492">
    <property type="component" value="Chromosome"/>
</dbReference>
<dbReference type="Gene3D" id="2.60.120.10">
    <property type="entry name" value="Jelly Rolls"/>
    <property type="match status" value="1"/>
</dbReference>
<dbReference type="AlphaFoldDB" id="A0A075UL46"/>
<dbReference type="eggNOG" id="COG4766">
    <property type="taxonomic scope" value="Bacteria"/>
</dbReference>
<sequence>MSVEHFTSDGASTWFQRLDQQIFLADVLAQDSGAAMSVGFGRYAKGEKNPWKMTYDEALVITSGVFTVEGPSGSVTARAGEVIYLRAGTELVYVADEDTELVYVTYPHWLAATESSAEAHRLDDFHEVG</sequence>
<dbReference type="InterPro" id="IPR014710">
    <property type="entry name" value="RmlC-like_jellyroll"/>
</dbReference>